<dbReference type="InterPro" id="IPR013107">
    <property type="entry name" value="Acyl-CoA_DH_C"/>
</dbReference>
<dbReference type="InterPro" id="IPR037069">
    <property type="entry name" value="AcylCoA_DH/ox_N_sf"/>
</dbReference>
<dbReference type="Proteomes" id="UP000715965">
    <property type="component" value="Unassembled WGS sequence"/>
</dbReference>
<dbReference type="SUPFAM" id="SSF56645">
    <property type="entry name" value="Acyl-CoA dehydrogenase NM domain-like"/>
    <property type="match status" value="1"/>
</dbReference>
<dbReference type="Gene3D" id="1.10.540.10">
    <property type="entry name" value="Acyl-CoA dehydrogenase/oxidase, N-terminal domain"/>
    <property type="match status" value="1"/>
</dbReference>
<dbReference type="EMBL" id="JADDOJ010000111">
    <property type="protein sequence ID" value="MBE7942577.1"/>
    <property type="molecule type" value="Genomic_DNA"/>
</dbReference>
<proteinExistence type="predicted"/>
<organism evidence="3 4">
    <name type="scientific">Ramlibacter aquaticus</name>
    <dbReference type="NCBI Taxonomy" id="2780094"/>
    <lineage>
        <taxon>Bacteria</taxon>
        <taxon>Pseudomonadati</taxon>
        <taxon>Pseudomonadota</taxon>
        <taxon>Betaproteobacteria</taxon>
        <taxon>Burkholderiales</taxon>
        <taxon>Comamonadaceae</taxon>
        <taxon>Ramlibacter</taxon>
    </lineage>
</organism>
<gene>
    <name evidence="3" type="ORF">IM725_18570</name>
</gene>
<dbReference type="Gene3D" id="2.40.110.10">
    <property type="entry name" value="Butyryl-CoA Dehydrogenase, subunit A, domain 2"/>
    <property type="match status" value="1"/>
</dbReference>
<evidence type="ECO:0000259" key="2">
    <source>
        <dbReference type="Pfam" id="PF08028"/>
    </source>
</evidence>
<dbReference type="Pfam" id="PF08028">
    <property type="entry name" value="Acyl-CoA_dh_2"/>
    <property type="match status" value="1"/>
</dbReference>
<dbReference type="InterPro" id="IPR009100">
    <property type="entry name" value="AcylCoA_DH/oxidase_NM_dom_sf"/>
</dbReference>
<name>A0ABR9SKM4_9BURK</name>
<keyword evidence="4" id="KW-1185">Reference proteome</keyword>
<accession>A0ABR9SKM4</accession>
<reference evidence="3 4" key="1">
    <citation type="submission" date="2020-10" db="EMBL/GenBank/DDBJ databases">
        <title>Draft genome of Ramlibacter aquaticus LMG 30558.</title>
        <authorList>
            <person name="Props R."/>
        </authorList>
    </citation>
    <scope>NUCLEOTIDE SEQUENCE [LARGE SCALE GENOMIC DNA]</scope>
    <source>
        <strain evidence="3 4">LMG 30558</strain>
    </source>
</reference>
<dbReference type="RefSeq" id="WP_193782125.1">
    <property type="nucleotide sequence ID" value="NZ_JADDOJ010000111.1"/>
</dbReference>
<dbReference type="InterPro" id="IPR046373">
    <property type="entry name" value="Acyl-CoA_Oxase/DH_mid-dom_sf"/>
</dbReference>
<evidence type="ECO:0000313" key="4">
    <source>
        <dbReference type="Proteomes" id="UP000715965"/>
    </source>
</evidence>
<evidence type="ECO:0000313" key="3">
    <source>
        <dbReference type="EMBL" id="MBE7942577.1"/>
    </source>
</evidence>
<dbReference type="Gene3D" id="1.20.140.10">
    <property type="entry name" value="Butyryl-CoA Dehydrogenase, subunit A, domain 3"/>
    <property type="match status" value="1"/>
</dbReference>
<keyword evidence="1" id="KW-0560">Oxidoreductase</keyword>
<protein>
    <submittedName>
        <fullName evidence="3">Acyl-CoA dehydrogenase</fullName>
    </submittedName>
</protein>
<feature type="domain" description="Acyl-CoA dehydrogenase C-terminal" evidence="2">
    <location>
        <begin position="252"/>
        <end position="333"/>
    </location>
</feature>
<sequence>MTPLARDLARIARWAPASDAAGALQPAQRAVLERRGWLRLYLPAGTGGPQMALPEALPLLEAIAAADGSCGWMTTLCAGASWFAGFLPGTLALSLAATPRLCLAGSGAPLGRAEPDAGGWRVAGAWPFASGAPWATHFTLNAVLPGGAVRAFVVPAEAVQRTSPWKAMGLRASGTQGFLIEGAWVPASHAFEIRPEAATQPGALYRFPFEAFAYVTLAATLSGMARHFTALALPLAVARVPGLAWPQALVQAMDAARRACLDEVGRAWAALEAGAAVDAQQAQQLRLQALAWVEACRDAVDRLYPLCGLRAADPAEALHRAWRDFHTGSQHSLLLPA</sequence>
<comment type="caution">
    <text evidence="3">The sequence shown here is derived from an EMBL/GenBank/DDBJ whole genome shotgun (WGS) entry which is preliminary data.</text>
</comment>
<evidence type="ECO:0000256" key="1">
    <source>
        <dbReference type="ARBA" id="ARBA00023002"/>
    </source>
</evidence>